<dbReference type="InterPro" id="IPR004207">
    <property type="entry name" value="Fd_thioredoxin_Rdtase_alpha"/>
</dbReference>
<comment type="caution">
    <text evidence="2">The sequence shown here is derived from an EMBL/GenBank/DDBJ whole genome shotgun (WGS) entry which is preliminary data.</text>
</comment>
<name>A0A8J5G4K6_ZINOF</name>
<dbReference type="InterPro" id="IPR044166">
    <property type="entry name" value="FTRV"/>
</dbReference>
<dbReference type="EMBL" id="JACMSC010000012">
    <property type="protein sequence ID" value="KAG6496138.1"/>
    <property type="molecule type" value="Genomic_DNA"/>
</dbReference>
<organism evidence="2 3">
    <name type="scientific">Zingiber officinale</name>
    <name type="common">Ginger</name>
    <name type="synonym">Amomum zingiber</name>
    <dbReference type="NCBI Taxonomy" id="94328"/>
    <lineage>
        <taxon>Eukaryota</taxon>
        <taxon>Viridiplantae</taxon>
        <taxon>Streptophyta</taxon>
        <taxon>Embryophyta</taxon>
        <taxon>Tracheophyta</taxon>
        <taxon>Spermatophyta</taxon>
        <taxon>Magnoliopsida</taxon>
        <taxon>Liliopsida</taxon>
        <taxon>Zingiberales</taxon>
        <taxon>Zingiberaceae</taxon>
        <taxon>Zingiber</taxon>
    </lineage>
</organism>
<dbReference type="OrthoDB" id="1916328at2759"/>
<gene>
    <name evidence="2" type="ORF">ZIOFF_043986</name>
</gene>
<dbReference type="GO" id="GO:0015979">
    <property type="term" value="P:photosynthesis"/>
    <property type="evidence" value="ECO:0007669"/>
    <property type="project" value="InterPro"/>
</dbReference>
<reference evidence="2 3" key="1">
    <citation type="submission" date="2020-08" db="EMBL/GenBank/DDBJ databases">
        <title>Plant Genome Project.</title>
        <authorList>
            <person name="Zhang R.-G."/>
        </authorList>
    </citation>
    <scope>NUCLEOTIDE SEQUENCE [LARGE SCALE GENOMIC DNA]</scope>
    <source>
        <tissue evidence="2">Rhizome</tissue>
    </source>
</reference>
<dbReference type="Pfam" id="PF02941">
    <property type="entry name" value="FeThRed_A"/>
    <property type="match status" value="1"/>
</dbReference>
<proteinExistence type="predicted"/>
<dbReference type="PANTHER" id="PTHR46937">
    <property type="entry name" value="FERREDOXIN-THIOREDOXIN REDUCTASE, VARIABLE CHAIN"/>
    <property type="match status" value="1"/>
</dbReference>
<dbReference type="Proteomes" id="UP000734854">
    <property type="component" value="Unassembled WGS sequence"/>
</dbReference>
<accession>A0A8J5G4K6</accession>
<evidence type="ECO:0000313" key="3">
    <source>
        <dbReference type="Proteomes" id="UP000734854"/>
    </source>
</evidence>
<sequence length="158" mass="17546">MQTPGIAAAAPLSPSLFLRSLPSVAPLSLPSLSPRRPAASVLLPFRVRYRVTCQAVLSADVSSSSEIEEEEEEERAAAKIGKRVRVTVPLKVCHVQKAPDLDLDGLEGVIKQYVGIWKGKRISANLPFKVEFQIEFEGQTRPVKFISHLKEDEFQYMD</sequence>
<dbReference type="PANTHER" id="PTHR46937:SF4">
    <property type="entry name" value="FERREDOXIN-THIOREDOXIN REDUCTASE SUBUNIT A1, CHLOROPLASTIC"/>
    <property type="match status" value="1"/>
</dbReference>
<protein>
    <recommendedName>
        <fullName evidence="1">Ferredoxin thioredoxin reductase alpha chain domain-containing protein</fullName>
    </recommendedName>
</protein>
<keyword evidence="3" id="KW-1185">Reference proteome</keyword>
<evidence type="ECO:0000259" key="1">
    <source>
        <dbReference type="Pfam" id="PF02941"/>
    </source>
</evidence>
<dbReference type="AlphaFoldDB" id="A0A8J5G4K6"/>
<feature type="domain" description="Ferredoxin thioredoxin reductase alpha chain" evidence="1">
    <location>
        <begin position="80"/>
        <end position="153"/>
    </location>
</feature>
<evidence type="ECO:0000313" key="2">
    <source>
        <dbReference type="EMBL" id="KAG6496138.1"/>
    </source>
</evidence>